<feature type="transmembrane region" description="Helical" evidence="1">
    <location>
        <begin position="20"/>
        <end position="51"/>
    </location>
</feature>
<reference evidence="2" key="2">
    <citation type="journal article" date="2021" name="Genome Biol. Evol.">
        <title>Developing a high-quality reference genome for a parasitic bivalve with doubly uniparental inheritance (Bivalvia: Unionida).</title>
        <authorList>
            <person name="Smith C.H."/>
        </authorList>
    </citation>
    <scope>NUCLEOTIDE SEQUENCE</scope>
    <source>
        <strain evidence="2">CHS0354</strain>
        <tissue evidence="2">Mantle</tissue>
    </source>
</reference>
<comment type="caution">
    <text evidence="2">The sequence shown here is derived from an EMBL/GenBank/DDBJ whole genome shotgun (WGS) entry which is preliminary data.</text>
</comment>
<keyword evidence="1" id="KW-0472">Membrane</keyword>
<evidence type="ECO:0000256" key="1">
    <source>
        <dbReference type="SAM" id="Phobius"/>
    </source>
</evidence>
<dbReference type="EMBL" id="JAEAOA010000874">
    <property type="protein sequence ID" value="KAK3600857.1"/>
    <property type="molecule type" value="Genomic_DNA"/>
</dbReference>
<evidence type="ECO:0000313" key="2">
    <source>
        <dbReference type="EMBL" id="KAK3600857.1"/>
    </source>
</evidence>
<sequence length="278" mass="31223">MKMIVERYHPMLNKRSPCTVAMVVSYLLIRTPLMTIDCVGIIAFTVCYVFLRVHAGSVSHTIQCLSSWASQVVVQPCTTPHRPLTPSLSPSVSSNGIQLSGVSFLSSIKDELGILRDDANQLYEKIVVVLNFSPSTVAYLFGSIASGYPQFWTVNMTSIQLLTKIWKDLTTYFMYVDIVATKEQRQVKELSRPQQESLEGTTNTLLHDLEVTLCYLHSATNIGVDSDFNQPMLLCNILNMDDSDYISTSLRVIRDFKTYINDVISFIGSAEDLYSMMI</sequence>
<name>A0AAE0W565_9BIVA</name>
<organism evidence="2 3">
    <name type="scientific">Potamilus streckersoni</name>
    <dbReference type="NCBI Taxonomy" id="2493646"/>
    <lineage>
        <taxon>Eukaryota</taxon>
        <taxon>Metazoa</taxon>
        <taxon>Spiralia</taxon>
        <taxon>Lophotrochozoa</taxon>
        <taxon>Mollusca</taxon>
        <taxon>Bivalvia</taxon>
        <taxon>Autobranchia</taxon>
        <taxon>Heteroconchia</taxon>
        <taxon>Palaeoheterodonta</taxon>
        <taxon>Unionida</taxon>
        <taxon>Unionoidea</taxon>
        <taxon>Unionidae</taxon>
        <taxon>Ambleminae</taxon>
        <taxon>Lampsilini</taxon>
        <taxon>Potamilus</taxon>
    </lineage>
</organism>
<keyword evidence="1" id="KW-0812">Transmembrane</keyword>
<gene>
    <name evidence="2" type="ORF">CHS0354_014223</name>
</gene>
<keyword evidence="1" id="KW-1133">Transmembrane helix</keyword>
<evidence type="ECO:0000313" key="3">
    <source>
        <dbReference type="Proteomes" id="UP001195483"/>
    </source>
</evidence>
<protein>
    <submittedName>
        <fullName evidence="2">Uncharacterized protein</fullName>
    </submittedName>
</protein>
<dbReference type="Proteomes" id="UP001195483">
    <property type="component" value="Unassembled WGS sequence"/>
</dbReference>
<reference evidence="2" key="1">
    <citation type="journal article" date="2021" name="Genome Biol. Evol.">
        <title>A High-Quality Reference Genome for a Parasitic Bivalve with Doubly Uniparental Inheritance (Bivalvia: Unionida).</title>
        <authorList>
            <person name="Smith C.H."/>
        </authorList>
    </citation>
    <scope>NUCLEOTIDE SEQUENCE</scope>
    <source>
        <strain evidence="2">CHS0354</strain>
    </source>
</reference>
<keyword evidence="3" id="KW-1185">Reference proteome</keyword>
<proteinExistence type="predicted"/>
<reference evidence="2" key="3">
    <citation type="submission" date="2023-05" db="EMBL/GenBank/DDBJ databases">
        <authorList>
            <person name="Smith C.H."/>
        </authorList>
    </citation>
    <scope>NUCLEOTIDE SEQUENCE</scope>
    <source>
        <strain evidence="2">CHS0354</strain>
        <tissue evidence="2">Mantle</tissue>
    </source>
</reference>
<dbReference type="AlphaFoldDB" id="A0AAE0W565"/>
<accession>A0AAE0W565</accession>